<evidence type="ECO:0000313" key="1">
    <source>
        <dbReference type="EMBL" id="UZF86883.1"/>
    </source>
</evidence>
<reference evidence="1" key="1">
    <citation type="submission" date="2022-08" db="EMBL/GenBank/DDBJ databases">
        <title>Complete Genome Sequences of 2 Bosea sp. soil isolates.</title>
        <authorList>
            <person name="Alvarez Arevalo M."/>
            <person name="Sterndorff E.B."/>
            <person name="Faurdal D."/>
            <person name="Joergensen T.S."/>
            <person name="Weber T."/>
        </authorList>
    </citation>
    <scope>NUCLEOTIDE SEQUENCE</scope>
    <source>
        <strain evidence="1">NBC_00436</strain>
    </source>
</reference>
<organism evidence="1">
    <name type="scientific">Bosea sp. NBC_00436</name>
    <dbReference type="NCBI Taxonomy" id="2969620"/>
    <lineage>
        <taxon>Bacteria</taxon>
        <taxon>Pseudomonadati</taxon>
        <taxon>Pseudomonadota</taxon>
        <taxon>Alphaproteobacteria</taxon>
        <taxon>Hyphomicrobiales</taxon>
        <taxon>Boseaceae</taxon>
        <taxon>Bosea</taxon>
    </lineage>
</organism>
<proteinExistence type="predicted"/>
<dbReference type="AlphaFoldDB" id="A0A9E7ZKK4"/>
<accession>A0A9E7ZKK4</accession>
<name>A0A9E7ZKK4_9HYPH</name>
<sequence length="68" mass="7711">MKNVVIAILAALVVFLSARLVSIENQRYAAVMGMCPDKFVPRMQDPVCLAKVETRTSWLWHLFYALQG</sequence>
<gene>
    <name evidence="1" type="ORF">NWE54_24520</name>
</gene>
<dbReference type="EMBL" id="CP102774">
    <property type="protein sequence ID" value="UZF86883.1"/>
    <property type="molecule type" value="Genomic_DNA"/>
</dbReference>
<protein>
    <submittedName>
        <fullName evidence="1">Uncharacterized protein</fullName>
    </submittedName>
</protein>